<feature type="binding site" evidence="5">
    <location>
        <position position="139"/>
    </location>
    <ligand>
        <name>Fe cation</name>
        <dbReference type="ChEBI" id="CHEBI:24875"/>
        <label>1</label>
    </ligand>
</feature>
<feature type="binding site" evidence="5">
    <location>
        <position position="25"/>
    </location>
    <ligand>
        <name>Fe cation</name>
        <dbReference type="ChEBI" id="CHEBI:24875"/>
        <label>1</label>
    </ligand>
</feature>
<comment type="caution">
    <text evidence="8">The sequence shown here is derived from an EMBL/GenBank/DDBJ whole genome shotgun (WGS) entry which is preliminary data.</text>
</comment>
<dbReference type="EC" id="1.16.3.1" evidence="6"/>
<comment type="catalytic activity">
    <reaction evidence="6">
        <text>4 Fe(2+) + O2 + 4 H(+) = 4 Fe(3+) + 2 H2O</text>
        <dbReference type="Rhea" id="RHEA:11148"/>
        <dbReference type="ChEBI" id="CHEBI:15377"/>
        <dbReference type="ChEBI" id="CHEBI:15378"/>
        <dbReference type="ChEBI" id="CHEBI:15379"/>
        <dbReference type="ChEBI" id="CHEBI:29033"/>
        <dbReference type="ChEBI" id="CHEBI:29034"/>
        <dbReference type="EC" id="1.16.3.1"/>
    </reaction>
</comment>
<evidence type="ECO:0000259" key="7">
    <source>
        <dbReference type="PROSITE" id="PS50905"/>
    </source>
</evidence>
<sequence>MSDSRVRQNYHEECELEINNQINRELYASYMYLSMSYYFDRDDVALSGLREHFKDQSLEELGHAEKLMKYQNKRGGRIVLQNIEKPEKDDWESSMGALTAALAFEKSINQHLLDLRKLAETHNDFEMCDFLDSEFLHQQVGEIRKLDDLIVNLERTGEGLGEYLFDKHEMNGERDEETEVQDELAQ</sequence>
<evidence type="ECO:0000313" key="8">
    <source>
        <dbReference type="EMBL" id="GFS73404.1"/>
    </source>
</evidence>
<dbReference type="InterPro" id="IPR001519">
    <property type="entry name" value="Ferritin"/>
</dbReference>
<dbReference type="FunFam" id="1.20.1260.10:FF:000002">
    <property type="entry name" value="Ferritin, mitochondrial"/>
    <property type="match status" value="1"/>
</dbReference>
<dbReference type="SUPFAM" id="SSF47240">
    <property type="entry name" value="Ferritin-like"/>
    <property type="match status" value="1"/>
</dbReference>
<keyword evidence="2 6" id="KW-0409">Iron storage</keyword>
<reference evidence="8" key="1">
    <citation type="submission" date="2020-08" db="EMBL/GenBank/DDBJ databases">
        <title>Multicomponent nature underlies the extraordinary mechanical properties of spider dragline silk.</title>
        <authorList>
            <person name="Kono N."/>
            <person name="Nakamura H."/>
            <person name="Mori M."/>
            <person name="Yoshida Y."/>
            <person name="Ohtoshi R."/>
            <person name="Malay A.D."/>
            <person name="Moran D.A.P."/>
            <person name="Tomita M."/>
            <person name="Numata K."/>
            <person name="Arakawa K."/>
        </authorList>
    </citation>
    <scope>NUCLEOTIDE SEQUENCE</scope>
</reference>
<comment type="function">
    <text evidence="6">Stores iron in a soluble, non-toxic, readily available form. Important for iron homeostasis. Iron is taken up in the ferrous form and deposited as ferric hydroxides after oxidation.</text>
</comment>
<dbReference type="Proteomes" id="UP000887013">
    <property type="component" value="Unassembled WGS sequence"/>
</dbReference>
<dbReference type="GO" id="GO:0006879">
    <property type="term" value="P:intracellular iron ion homeostasis"/>
    <property type="evidence" value="ECO:0007669"/>
    <property type="project" value="UniProtKB-KW"/>
</dbReference>
<feature type="binding site" evidence="5">
    <location>
        <position position="105"/>
    </location>
    <ligand>
        <name>Fe cation</name>
        <dbReference type="ChEBI" id="CHEBI:24875"/>
        <label>1</label>
    </ligand>
</feature>
<dbReference type="GO" id="GO:0004322">
    <property type="term" value="F:ferroxidase activity"/>
    <property type="evidence" value="ECO:0007669"/>
    <property type="project" value="UniProtKB-EC"/>
</dbReference>
<keyword evidence="9" id="KW-1185">Reference proteome</keyword>
<evidence type="ECO:0000256" key="4">
    <source>
        <dbReference type="ARBA" id="ARBA00023004"/>
    </source>
</evidence>
<organism evidence="8 9">
    <name type="scientific">Nephila pilipes</name>
    <name type="common">Giant wood spider</name>
    <name type="synonym">Nephila maculata</name>
    <dbReference type="NCBI Taxonomy" id="299642"/>
    <lineage>
        <taxon>Eukaryota</taxon>
        <taxon>Metazoa</taxon>
        <taxon>Ecdysozoa</taxon>
        <taxon>Arthropoda</taxon>
        <taxon>Chelicerata</taxon>
        <taxon>Arachnida</taxon>
        <taxon>Araneae</taxon>
        <taxon>Araneomorphae</taxon>
        <taxon>Entelegynae</taxon>
        <taxon>Araneoidea</taxon>
        <taxon>Nephilidae</taxon>
        <taxon>Nephila</taxon>
    </lineage>
</organism>
<dbReference type="EMBL" id="BMAW01001293">
    <property type="protein sequence ID" value="GFS73404.1"/>
    <property type="molecule type" value="Genomic_DNA"/>
</dbReference>
<dbReference type="Gene3D" id="1.20.1260.10">
    <property type="match status" value="1"/>
</dbReference>
<dbReference type="OrthoDB" id="186462at2759"/>
<dbReference type="GO" id="GO:0008198">
    <property type="term" value="F:ferrous iron binding"/>
    <property type="evidence" value="ECO:0007669"/>
    <property type="project" value="TreeGrafter"/>
</dbReference>
<keyword evidence="3 5" id="KW-0479">Metal-binding</keyword>
<dbReference type="InterPro" id="IPR008331">
    <property type="entry name" value="Ferritin_DPS_dom"/>
</dbReference>
<evidence type="ECO:0000256" key="2">
    <source>
        <dbReference type="ARBA" id="ARBA00022434"/>
    </source>
</evidence>
<keyword evidence="6" id="KW-0560">Oxidoreductase</keyword>
<dbReference type="GO" id="GO:0006826">
    <property type="term" value="P:iron ion transport"/>
    <property type="evidence" value="ECO:0007669"/>
    <property type="project" value="InterPro"/>
</dbReference>
<evidence type="ECO:0000313" key="9">
    <source>
        <dbReference type="Proteomes" id="UP000887013"/>
    </source>
</evidence>
<evidence type="ECO:0000256" key="1">
    <source>
        <dbReference type="ARBA" id="ARBA00007513"/>
    </source>
</evidence>
<accession>A0A8X6MR77</accession>
<comment type="similarity">
    <text evidence="1 6">Belongs to the ferritin family.</text>
</comment>
<dbReference type="GO" id="GO:0005737">
    <property type="term" value="C:cytoplasm"/>
    <property type="evidence" value="ECO:0007669"/>
    <property type="project" value="TreeGrafter"/>
</dbReference>
<feature type="binding site" evidence="5">
    <location>
        <position position="60"/>
    </location>
    <ligand>
        <name>Fe cation</name>
        <dbReference type="ChEBI" id="CHEBI:24875"/>
        <label>1</label>
    </ligand>
</feature>
<keyword evidence="4 5" id="KW-0408">Iron</keyword>
<dbReference type="InterPro" id="IPR012347">
    <property type="entry name" value="Ferritin-like"/>
</dbReference>
<feature type="binding site" evidence="5">
    <location>
        <position position="63"/>
    </location>
    <ligand>
        <name>Fe cation</name>
        <dbReference type="ChEBI" id="CHEBI:24875"/>
        <label>1</label>
    </ligand>
</feature>
<evidence type="ECO:0000256" key="6">
    <source>
        <dbReference type="RuleBase" id="RU361145"/>
    </source>
</evidence>
<evidence type="ECO:0000256" key="5">
    <source>
        <dbReference type="PIRSR" id="PIRSR601519-1"/>
    </source>
</evidence>
<dbReference type="CDD" id="cd01056">
    <property type="entry name" value="Euk_Ferritin"/>
    <property type="match status" value="1"/>
</dbReference>
<dbReference type="InterPro" id="IPR009040">
    <property type="entry name" value="Ferritin-like_diiron"/>
</dbReference>
<feature type="domain" description="Ferritin-like diiron" evidence="7">
    <location>
        <begin position="8"/>
        <end position="157"/>
    </location>
</feature>
<dbReference type="GO" id="GO:0008199">
    <property type="term" value="F:ferric iron binding"/>
    <property type="evidence" value="ECO:0007669"/>
    <property type="project" value="InterPro"/>
</dbReference>
<gene>
    <name evidence="8" type="ORF">NPIL_676781</name>
</gene>
<dbReference type="PROSITE" id="PS50905">
    <property type="entry name" value="FERRITIN_LIKE"/>
    <property type="match status" value="1"/>
</dbReference>
<dbReference type="PANTHER" id="PTHR11431">
    <property type="entry name" value="FERRITIN"/>
    <property type="match status" value="1"/>
</dbReference>
<dbReference type="PANTHER" id="PTHR11431:SF75">
    <property type="entry name" value="FERRITIN"/>
    <property type="match status" value="1"/>
</dbReference>
<evidence type="ECO:0000256" key="3">
    <source>
        <dbReference type="ARBA" id="ARBA00022723"/>
    </source>
</evidence>
<dbReference type="InterPro" id="IPR009078">
    <property type="entry name" value="Ferritin-like_SF"/>
</dbReference>
<dbReference type="Pfam" id="PF00210">
    <property type="entry name" value="Ferritin"/>
    <property type="match status" value="1"/>
</dbReference>
<proteinExistence type="inferred from homology"/>
<dbReference type="AlphaFoldDB" id="A0A8X6MR77"/>
<name>A0A8X6MR77_NEPPI</name>
<protein>
    <recommendedName>
        <fullName evidence="6">Ferritin</fullName>
        <ecNumber evidence="6">1.16.3.1</ecNumber>
    </recommendedName>
</protein>